<comment type="caution">
    <text evidence="5">The sequence shown here is derived from an EMBL/GenBank/DDBJ whole genome shotgun (WGS) entry which is preliminary data.</text>
</comment>
<feature type="domain" description="DEAD/DEAH-box helicase" evidence="4">
    <location>
        <begin position="306"/>
        <end position="339"/>
    </location>
</feature>
<reference evidence="5 6" key="1">
    <citation type="submission" date="2020-08" db="EMBL/GenBank/DDBJ databases">
        <title>Plant Genome Project.</title>
        <authorList>
            <person name="Zhang R.-G."/>
        </authorList>
    </citation>
    <scope>NUCLEOTIDE SEQUENCE [LARGE SCALE GENOMIC DNA]</scope>
    <source>
        <tissue evidence="5">Rhizome</tissue>
    </source>
</reference>
<dbReference type="InterPro" id="IPR011545">
    <property type="entry name" value="DEAD/DEAH_box_helicase_dom"/>
</dbReference>
<feature type="compositionally biased region" description="Low complexity" evidence="3">
    <location>
        <begin position="198"/>
        <end position="207"/>
    </location>
</feature>
<organism evidence="5 6">
    <name type="scientific">Zingiber officinale</name>
    <name type="common">Ginger</name>
    <name type="synonym">Amomum zingiber</name>
    <dbReference type="NCBI Taxonomy" id="94328"/>
    <lineage>
        <taxon>Eukaryota</taxon>
        <taxon>Viridiplantae</taxon>
        <taxon>Streptophyta</taxon>
        <taxon>Embryophyta</taxon>
        <taxon>Tracheophyta</taxon>
        <taxon>Spermatophyta</taxon>
        <taxon>Magnoliopsida</taxon>
        <taxon>Liliopsida</taxon>
        <taxon>Zingiberales</taxon>
        <taxon>Zingiberaceae</taxon>
        <taxon>Zingiber</taxon>
    </lineage>
</organism>
<protein>
    <recommendedName>
        <fullName evidence="4">DEAD/DEAH-box helicase domain-containing protein</fullName>
    </recommendedName>
</protein>
<feature type="coiled-coil region" evidence="2">
    <location>
        <begin position="467"/>
        <end position="501"/>
    </location>
</feature>
<dbReference type="GO" id="GO:0005524">
    <property type="term" value="F:ATP binding"/>
    <property type="evidence" value="ECO:0007669"/>
    <property type="project" value="InterPro"/>
</dbReference>
<dbReference type="GO" id="GO:0005634">
    <property type="term" value="C:nucleus"/>
    <property type="evidence" value="ECO:0007669"/>
    <property type="project" value="TreeGrafter"/>
</dbReference>
<evidence type="ECO:0000313" key="5">
    <source>
        <dbReference type="EMBL" id="KAG6474165.1"/>
    </source>
</evidence>
<dbReference type="GO" id="GO:0009378">
    <property type="term" value="F:four-way junction helicase activity"/>
    <property type="evidence" value="ECO:0007669"/>
    <property type="project" value="TreeGrafter"/>
</dbReference>
<dbReference type="Proteomes" id="UP000734854">
    <property type="component" value="Unassembled WGS sequence"/>
</dbReference>
<feature type="compositionally biased region" description="Polar residues" evidence="3">
    <location>
        <begin position="208"/>
        <end position="217"/>
    </location>
</feature>
<sequence length="503" mass="57646">MNLCHPLTWLKKVNNSQKIEYSCRENRSSKVIYDSHYRSHPRDDTLNCGNFSKNDEASFGPREPFVTETVMPQTSSRMIVNTNEAVCDSVDNLANDIFLDALDDDELLQSIDVDQIVMEHYQVTGTPEDALPLKLITVSTELLDNASELSPEHCKNLNQERFVLVYMYLNAFLHLKNKIQHLEKDLSLSNQDEERQRSSFTASTTTSRNFQLERPSSMTDPINFNSQAYIRNEPGDTMTWSSPTPSCYANQFGTTSAERQVFTPKLLDINYIEGSGDKKWKSLDFPWTKKLEANNRKVFGNHSFHPNQREVINATMSGCDVFVLMPTGGGKSLTYQANIPATYLGANIEWAEQQDIFREVMSDVCKYKLQYVTPEKIANGQSMVTSKVGKCYAFTGFEALKELFLLRNNIKRDKMLMISLLSLHSISSHGDVVDDLCKGRVYGFECNQHFRRSYNGSSNEMCSHEKNKKLFQEIEDVRVTSKRMEEEITKSKNKLEFVIKENR</sequence>
<evidence type="ECO:0000313" key="6">
    <source>
        <dbReference type="Proteomes" id="UP000734854"/>
    </source>
</evidence>
<dbReference type="GO" id="GO:0005694">
    <property type="term" value="C:chromosome"/>
    <property type="evidence" value="ECO:0007669"/>
    <property type="project" value="TreeGrafter"/>
</dbReference>
<evidence type="ECO:0000259" key="4">
    <source>
        <dbReference type="Pfam" id="PF00270"/>
    </source>
</evidence>
<keyword evidence="6" id="KW-1185">Reference proteome</keyword>
<name>A0A8J5CD53_ZINOF</name>
<comment type="similarity">
    <text evidence="1">Belongs to the helicase family. RecQ subfamily.</text>
</comment>
<gene>
    <name evidence="5" type="ORF">ZIOFF_068089</name>
</gene>
<evidence type="ECO:0000256" key="2">
    <source>
        <dbReference type="SAM" id="Coils"/>
    </source>
</evidence>
<accession>A0A8J5CD53</accession>
<dbReference type="Pfam" id="PF00270">
    <property type="entry name" value="DEAD"/>
    <property type="match status" value="1"/>
</dbReference>
<keyword evidence="2" id="KW-0175">Coiled coil</keyword>
<dbReference type="PANTHER" id="PTHR13710:SF156">
    <property type="entry name" value="ATP-DEPENDENT DNA HELICASE Q-LIKE 4B"/>
    <property type="match status" value="1"/>
</dbReference>
<feature type="region of interest" description="Disordered" evidence="3">
    <location>
        <begin position="190"/>
        <end position="217"/>
    </location>
</feature>
<dbReference type="GO" id="GO:0043138">
    <property type="term" value="F:3'-5' DNA helicase activity"/>
    <property type="evidence" value="ECO:0007669"/>
    <property type="project" value="TreeGrafter"/>
</dbReference>
<evidence type="ECO:0000256" key="1">
    <source>
        <dbReference type="ARBA" id="ARBA00005446"/>
    </source>
</evidence>
<dbReference type="GO" id="GO:0005737">
    <property type="term" value="C:cytoplasm"/>
    <property type="evidence" value="ECO:0007669"/>
    <property type="project" value="TreeGrafter"/>
</dbReference>
<proteinExistence type="inferred from homology"/>
<dbReference type="AlphaFoldDB" id="A0A8J5CD53"/>
<dbReference type="Gene3D" id="3.40.50.300">
    <property type="entry name" value="P-loop containing nucleotide triphosphate hydrolases"/>
    <property type="match status" value="1"/>
</dbReference>
<dbReference type="GO" id="GO:0000724">
    <property type="term" value="P:double-strand break repair via homologous recombination"/>
    <property type="evidence" value="ECO:0007669"/>
    <property type="project" value="TreeGrafter"/>
</dbReference>
<evidence type="ECO:0000256" key="3">
    <source>
        <dbReference type="SAM" id="MobiDB-lite"/>
    </source>
</evidence>
<dbReference type="GO" id="GO:0003676">
    <property type="term" value="F:nucleic acid binding"/>
    <property type="evidence" value="ECO:0007669"/>
    <property type="project" value="InterPro"/>
</dbReference>
<dbReference type="InterPro" id="IPR027417">
    <property type="entry name" value="P-loop_NTPase"/>
</dbReference>
<dbReference type="EMBL" id="JACMSC010000019">
    <property type="protein sequence ID" value="KAG6474165.1"/>
    <property type="molecule type" value="Genomic_DNA"/>
</dbReference>
<dbReference type="PANTHER" id="PTHR13710">
    <property type="entry name" value="DNA HELICASE RECQ FAMILY MEMBER"/>
    <property type="match status" value="1"/>
</dbReference>
<dbReference type="SUPFAM" id="SSF52540">
    <property type="entry name" value="P-loop containing nucleoside triphosphate hydrolases"/>
    <property type="match status" value="1"/>
</dbReference>